<accession>A0A2I9LPZ1</accession>
<sequence length="78" mass="8940">MFQVLTLSCLIFSYIYSCQGEDEDGRLFFNFIFSDEGRKLLRCFGTFGFSYSMKTDIRSKMEAQEKLCNCTASAIKGT</sequence>
<protein>
    <submittedName>
        <fullName evidence="2">Venom protein</fullName>
    </submittedName>
</protein>
<evidence type="ECO:0000256" key="1">
    <source>
        <dbReference type="SAM" id="SignalP"/>
    </source>
</evidence>
<feature type="chain" id="PRO_5014377378" evidence="1">
    <location>
        <begin position="21"/>
        <end position="78"/>
    </location>
</feature>
<dbReference type="AlphaFoldDB" id="A0A2I9LPZ1"/>
<keyword evidence="1" id="KW-0732">Signal</keyword>
<dbReference type="EMBL" id="GFWZ01000469">
    <property type="protein sequence ID" value="MBW20459.1"/>
    <property type="molecule type" value="Transcribed_RNA"/>
</dbReference>
<reference evidence="2" key="1">
    <citation type="journal article" date="2017" name="Toxicon">
        <title>Venom-gland transcriptomics and venom proteomics of the Hentz striped scorpion (Centruroides hentzi; Buthidae) reveal high toxin diversity in a harmless member of a lethal family.</title>
        <authorList>
            <person name="Ward M.J."/>
            <person name="Ellsworth S.A."/>
            <person name="Rokyta D.R."/>
        </authorList>
    </citation>
    <scope>NUCLEOTIDE SEQUENCE</scope>
    <source>
        <tissue evidence="2">Venom gland</tissue>
    </source>
</reference>
<proteinExistence type="predicted"/>
<feature type="signal peptide" evidence="1">
    <location>
        <begin position="1"/>
        <end position="20"/>
    </location>
</feature>
<organism evidence="2">
    <name type="scientific">Centruroides hentzi</name>
    <dbReference type="NCBI Taxonomy" id="88313"/>
    <lineage>
        <taxon>Eukaryota</taxon>
        <taxon>Metazoa</taxon>
        <taxon>Ecdysozoa</taxon>
        <taxon>Arthropoda</taxon>
        <taxon>Chelicerata</taxon>
        <taxon>Arachnida</taxon>
        <taxon>Scorpiones</taxon>
        <taxon>Buthida</taxon>
        <taxon>Buthoidea</taxon>
        <taxon>Buthidae</taxon>
        <taxon>Centruroides</taxon>
    </lineage>
</organism>
<name>A0A2I9LPZ1_9SCOR</name>
<evidence type="ECO:0000313" key="2">
    <source>
        <dbReference type="EMBL" id="MBW20459.1"/>
    </source>
</evidence>